<sequence length="201" mass="21853">MGIYKNLGEDIQEVDVIIAGGGTAGCIVAGRLAEADPNLSILVIEGGRDNYQDPTVVIPGMFPIHLAADSKTAIFHTAKKSDYLAGREVIVPCGGMLGGGSSINFMMYTRAQRDDFDSWKTPGWTGEDLYPFLKKLETYHDSKDAEHHGFDGPIHVSDGTMRVKRSEDDFISAAAEVGWPELPDLQTLDHNGGFARRARAI</sequence>
<accession>A0ACC2JIQ1</accession>
<comment type="caution">
    <text evidence="1">The sequence shown here is derived from an EMBL/GenBank/DDBJ whole genome shotgun (WGS) entry which is preliminary data.</text>
</comment>
<gene>
    <name evidence="1" type="ORF">O1611_g6470</name>
</gene>
<protein>
    <submittedName>
        <fullName evidence="1">Uncharacterized protein</fullName>
    </submittedName>
</protein>
<organism evidence="1 2">
    <name type="scientific">Lasiodiplodia mahajangana</name>
    <dbReference type="NCBI Taxonomy" id="1108764"/>
    <lineage>
        <taxon>Eukaryota</taxon>
        <taxon>Fungi</taxon>
        <taxon>Dikarya</taxon>
        <taxon>Ascomycota</taxon>
        <taxon>Pezizomycotina</taxon>
        <taxon>Dothideomycetes</taxon>
        <taxon>Dothideomycetes incertae sedis</taxon>
        <taxon>Botryosphaeriales</taxon>
        <taxon>Botryosphaeriaceae</taxon>
        <taxon>Lasiodiplodia</taxon>
    </lineage>
</organism>
<evidence type="ECO:0000313" key="1">
    <source>
        <dbReference type="EMBL" id="KAJ8127167.1"/>
    </source>
</evidence>
<dbReference type="Proteomes" id="UP001153332">
    <property type="component" value="Unassembled WGS sequence"/>
</dbReference>
<proteinExistence type="predicted"/>
<name>A0ACC2JIQ1_9PEZI</name>
<keyword evidence="2" id="KW-1185">Reference proteome</keyword>
<evidence type="ECO:0000313" key="2">
    <source>
        <dbReference type="Proteomes" id="UP001153332"/>
    </source>
</evidence>
<reference evidence="1" key="1">
    <citation type="submission" date="2022-12" db="EMBL/GenBank/DDBJ databases">
        <title>Genome Sequence of Lasiodiplodia mahajangana.</title>
        <authorList>
            <person name="Buettner E."/>
        </authorList>
    </citation>
    <scope>NUCLEOTIDE SEQUENCE</scope>
    <source>
        <strain evidence="1">VT137</strain>
    </source>
</reference>
<dbReference type="EMBL" id="JAPUUL010001532">
    <property type="protein sequence ID" value="KAJ8127167.1"/>
    <property type="molecule type" value="Genomic_DNA"/>
</dbReference>